<protein>
    <submittedName>
        <fullName evidence="1">Uncharacterized protein</fullName>
    </submittedName>
</protein>
<accession>A0A7S1Y6J6</accession>
<gene>
    <name evidence="1" type="ORF">GOCE00092_LOCUS13661</name>
</gene>
<name>A0A7S1Y6J6_9STRA</name>
<reference evidence="1" key="1">
    <citation type="submission" date="2021-01" db="EMBL/GenBank/DDBJ databases">
        <authorList>
            <person name="Corre E."/>
            <person name="Pelletier E."/>
            <person name="Niang G."/>
            <person name="Scheremetjew M."/>
            <person name="Finn R."/>
            <person name="Kale V."/>
            <person name="Holt S."/>
            <person name="Cochrane G."/>
            <person name="Meng A."/>
            <person name="Brown T."/>
            <person name="Cohen L."/>
        </authorList>
    </citation>
    <scope>NUCLEOTIDE SEQUENCE</scope>
    <source>
        <strain evidence="1">CCMP 410</strain>
    </source>
</reference>
<dbReference type="EMBL" id="HBGK01026400">
    <property type="protein sequence ID" value="CAD9284749.1"/>
    <property type="molecule type" value="Transcribed_RNA"/>
</dbReference>
<evidence type="ECO:0000313" key="1">
    <source>
        <dbReference type="EMBL" id="CAD9284749.1"/>
    </source>
</evidence>
<sequence>MDVCSQSWEDQYDQEDDLHAIVQFGPNSLRVNITNRLADKFLEVCLDVQGMTPDLALEGCKAFAQDLNELMMFGGSSNSKSSSSQEHTLPPFAKRLEDVVNLMSMDTKPLRDLKMALGGLGAGGLSPVLSYTAFSQDGTLMEEAMSMLRAKGFAWIHLEDAISVLNRRDE</sequence>
<dbReference type="AlphaFoldDB" id="A0A7S1Y6J6"/>
<organism evidence="1">
    <name type="scientific">Grammatophora oceanica</name>
    <dbReference type="NCBI Taxonomy" id="210454"/>
    <lineage>
        <taxon>Eukaryota</taxon>
        <taxon>Sar</taxon>
        <taxon>Stramenopiles</taxon>
        <taxon>Ochrophyta</taxon>
        <taxon>Bacillariophyta</taxon>
        <taxon>Fragilariophyceae</taxon>
        <taxon>Fragilariophycidae</taxon>
        <taxon>Rhabdonematales</taxon>
        <taxon>Grammatophoraceae</taxon>
        <taxon>Grammatophora</taxon>
    </lineage>
</organism>
<proteinExistence type="predicted"/>